<protein>
    <recommendedName>
        <fullName evidence="1">diguanylate cyclase</fullName>
        <ecNumber evidence="1">2.7.7.65</ecNumber>
    </recommendedName>
</protein>
<dbReference type="EC" id="2.7.7.65" evidence="1"/>
<dbReference type="InterPro" id="IPR001789">
    <property type="entry name" value="Sig_transdc_resp-reg_receiver"/>
</dbReference>
<dbReference type="InterPro" id="IPR043128">
    <property type="entry name" value="Rev_trsase/Diguanyl_cyclase"/>
</dbReference>
<dbReference type="InterPro" id="IPR029787">
    <property type="entry name" value="Nucleotide_cyclase"/>
</dbReference>
<evidence type="ECO:0000256" key="2">
    <source>
        <dbReference type="ARBA" id="ARBA00034247"/>
    </source>
</evidence>
<accession>A0A165SPZ8</accession>
<dbReference type="AlphaFoldDB" id="A0A165SPZ8"/>
<dbReference type="STRING" id="1335048.AKL17_2771"/>
<dbReference type="NCBIfam" id="TIGR00254">
    <property type="entry name" value="GGDEF"/>
    <property type="match status" value="1"/>
</dbReference>
<reference evidence="6 7" key="1">
    <citation type="submission" date="2015-09" db="EMBL/GenBank/DDBJ databases">
        <title>Complete genome sequence of Defluviimonas alba cai42t isolated from an oilfield in Xinjiang.</title>
        <authorList>
            <person name="Geng S."/>
            <person name="Pan X."/>
            <person name="Wu X."/>
        </authorList>
    </citation>
    <scope>NUCLEOTIDE SEQUENCE [LARGE SCALE GENOMIC DNA]</scope>
    <source>
        <strain evidence="7">cai42</strain>
    </source>
</reference>
<dbReference type="RefSeq" id="WP_066814082.1">
    <property type="nucleotide sequence ID" value="NZ_CP012661.1"/>
</dbReference>
<dbReference type="GO" id="GO:0043709">
    <property type="term" value="P:cell adhesion involved in single-species biofilm formation"/>
    <property type="evidence" value="ECO:0007669"/>
    <property type="project" value="TreeGrafter"/>
</dbReference>
<sequence>MAGKILIVDDVATNRIVLKVKLASACYDTLQAANGTEALRLAHAERPDLILLDVQLPDMNGIAVCAALKADPATRAIPVVMVSTFRDPASKLRALRAGADEFLSKPLDEVVLLARMRSLLRARETEEELRLRDTTSRELGFAEVADSFDAPATIALVAARRDVALSWKRDLAPHLQDRLLVLDREDVLAETLTGTGQAAPDLFLLAADLALPGEGLRLMSELRSRSATRHAAICIALPPLAPETAAMALDLGASDVIAATACPEETALRLRCQIRRKRQADRLRAQVADGLRMAVIDPLTGLYNRRYALPHLARIAERAQQTGRHFALMLLDLDRFKLVNDGWGHAAGDAVLVEVAERLRSNLRAVDLVARLGGEEFLVAMPDTRLETGRETAERLRRVIEERPVTLPFGQGMVPVTVSIGLAIGGGPRNAIAPVDELMCRADHALLGSKAEGRNLVTISRPAA</sequence>
<dbReference type="GO" id="GO:1902201">
    <property type="term" value="P:negative regulation of bacterial-type flagellum-dependent cell motility"/>
    <property type="evidence" value="ECO:0007669"/>
    <property type="project" value="TreeGrafter"/>
</dbReference>
<feature type="domain" description="Response regulatory" evidence="4">
    <location>
        <begin position="4"/>
        <end position="120"/>
    </location>
</feature>
<dbReference type="InterPro" id="IPR011006">
    <property type="entry name" value="CheY-like_superfamily"/>
</dbReference>
<dbReference type="Proteomes" id="UP000076128">
    <property type="component" value="Chromosome"/>
</dbReference>
<dbReference type="PATRIC" id="fig|1335048.3.peg.2885"/>
<dbReference type="SUPFAM" id="SSF52172">
    <property type="entry name" value="CheY-like"/>
    <property type="match status" value="1"/>
</dbReference>
<evidence type="ECO:0000313" key="7">
    <source>
        <dbReference type="Proteomes" id="UP000076128"/>
    </source>
</evidence>
<dbReference type="Pfam" id="PF00990">
    <property type="entry name" value="GGDEF"/>
    <property type="match status" value="1"/>
</dbReference>
<dbReference type="PANTHER" id="PTHR45138:SF9">
    <property type="entry name" value="DIGUANYLATE CYCLASE DGCM-RELATED"/>
    <property type="match status" value="1"/>
</dbReference>
<dbReference type="SUPFAM" id="SSF55073">
    <property type="entry name" value="Nucleotide cyclase"/>
    <property type="match status" value="1"/>
</dbReference>
<evidence type="ECO:0000259" key="5">
    <source>
        <dbReference type="PROSITE" id="PS50887"/>
    </source>
</evidence>
<evidence type="ECO:0000256" key="3">
    <source>
        <dbReference type="PROSITE-ProRule" id="PRU00169"/>
    </source>
</evidence>
<dbReference type="Gene3D" id="3.30.70.270">
    <property type="match status" value="1"/>
</dbReference>
<dbReference type="CDD" id="cd01949">
    <property type="entry name" value="GGDEF"/>
    <property type="match status" value="1"/>
</dbReference>
<dbReference type="PROSITE" id="PS50887">
    <property type="entry name" value="GGDEF"/>
    <property type="match status" value="1"/>
</dbReference>
<dbReference type="InterPro" id="IPR050469">
    <property type="entry name" value="Diguanylate_Cyclase"/>
</dbReference>
<comment type="catalytic activity">
    <reaction evidence="2">
        <text>2 GTP = 3',3'-c-di-GMP + 2 diphosphate</text>
        <dbReference type="Rhea" id="RHEA:24898"/>
        <dbReference type="ChEBI" id="CHEBI:33019"/>
        <dbReference type="ChEBI" id="CHEBI:37565"/>
        <dbReference type="ChEBI" id="CHEBI:58805"/>
        <dbReference type="EC" id="2.7.7.65"/>
    </reaction>
</comment>
<dbReference type="OrthoDB" id="9812260at2"/>
<dbReference type="SMART" id="SM00267">
    <property type="entry name" value="GGDEF"/>
    <property type="match status" value="1"/>
</dbReference>
<gene>
    <name evidence="6" type="ORF">AKL17_2771</name>
</gene>
<keyword evidence="7" id="KW-1185">Reference proteome</keyword>
<dbReference type="SMART" id="SM00448">
    <property type="entry name" value="REC"/>
    <property type="match status" value="1"/>
</dbReference>
<dbReference type="Gene3D" id="3.40.50.2300">
    <property type="match status" value="1"/>
</dbReference>
<keyword evidence="3" id="KW-0597">Phosphoprotein</keyword>
<organism evidence="6 7">
    <name type="scientific">Frigidibacter mobilis</name>
    <dbReference type="NCBI Taxonomy" id="1335048"/>
    <lineage>
        <taxon>Bacteria</taxon>
        <taxon>Pseudomonadati</taxon>
        <taxon>Pseudomonadota</taxon>
        <taxon>Alphaproteobacteria</taxon>
        <taxon>Rhodobacterales</taxon>
        <taxon>Paracoccaceae</taxon>
        <taxon>Frigidibacter</taxon>
    </lineage>
</organism>
<dbReference type="KEGG" id="daa:AKL17_2771"/>
<proteinExistence type="predicted"/>
<feature type="modified residue" description="4-aspartylphosphate" evidence="3">
    <location>
        <position position="53"/>
    </location>
</feature>
<evidence type="ECO:0000256" key="1">
    <source>
        <dbReference type="ARBA" id="ARBA00012528"/>
    </source>
</evidence>
<dbReference type="GO" id="GO:0000160">
    <property type="term" value="P:phosphorelay signal transduction system"/>
    <property type="evidence" value="ECO:0007669"/>
    <property type="project" value="InterPro"/>
</dbReference>
<dbReference type="FunFam" id="3.30.70.270:FF:000001">
    <property type="entry name" value="Diguanylate cyclase domain protein"/>
    <property type="match status" value="1"/>
</dbReference>
<dbReference type="InterPro" id="IPR000160">
    <property type="entry name" value="GGDEF_dom"/>
</dbReference>
<evidence type="ECO:0000259" key="4">
    <source>
        <dbReference type="PROSITE" id="PS50110"/>
    </source>
</evidence>
<dbReference type="GO" id="GO:0052621">
    <property type="term" value="F:diguanylate cyclase activity"/>
    <property type="evidence" value="ECO:0007669"/>
    <property type="project" value="UniProtKB-EC"/>
</dbReference>
<dbReference type="GO" id="GO:0005886">
    <property type="term" value="C:plasma membrane"/>
    <property type="evidence" value="ECO:0007669"/>
    <property type="project" value="TreeGrafter"/>
</dbReference>
<dbReference type="Pfam" id="PF00072">
    <property type="entry name" value="Response_reg"/>
    <property type="match status" value="1"/>
</dbReference>
<dbReference type="EMBL" id="CP012661">
    <property type="protein sequence ID" value="AMY70009.1"/>
    <property type="molecule type" value="Genomic_DNA"/>
</dbReference>
<evidence type="ECO:0000313" key="6">
    <source>
        <dbReference type="EMBL" id="AMY70009.1"/>
    </source>
</evidence>
<dbReference type="PANTHER" id="PTHR45138">
    <property type="entry name" value="REGULATORY COMPONENTS OF SENSORY TRANSDUCTION SYSTEM"/>
    <property type="match status" value="1"/>
</dbReference>
<feature type="domain" description="GGDEF" evidence="5">
    <location>
        <begin position="324"/>
        <end position="462"/>
    </location>
</feature>
<name>A0A165SPZ8_9RHOB</name>
<dbReference type="PROSITE" id="PS50110">
    <property type="entry name" value="RESPONSE_REGULATORY"/>
    <property type="match status" value="1"/>
</dbReference>